<evidence type="ECO:0000256" key="6">
    <source>
        <dbReference type="RuleBase" id="RU367004"/>
    </source>
</evidence>
<sequence length="646" mass="73051">MNCSRKGDGINTTSEKLRLAIRPTWPILCVGLFLLALVVQNSDAVDRFFVESYIHAPPKLQGPSTQSQALRLQASEEIVKTLPTETFLSEEEQQKKSSPEKDDEVDDNLTFVPSAGVQKLVESLREATVKASGGEPVEFSEAERQAWEAEHPCRSRAEIRDLYAERKHMKDVPINKQWNLVYSEYEKLHRTCMKRVGDLQQYFTSKNTSVACSFLIAEPHFGLGNKLFHTSSVFLYAILTQRVILIPESTSIPAVMCEPFAGSSWVISDEFHNLIKEGRDTSETFWKAVDGDKLVVRQAKGTLGNSVYSSSMNDEWVGPEPRFWCNTEQTYMNSVTWLSMSGCTLFAHKLFAIGMFRDILEDLFPNKLVLTHLLRSLLLPGDSAWERILHVNEVYLSEAQKQVGIQVRFFQEDEEYKLKNDRINNRITKCVWENKILPEVCPASPKDKAWNDPKFAQCKTKMSAEDHENPQVIKVLVGSLFLGLHDHLNDIYLRHEMTTTKEVVGIIQLTHELIQGSGAEVDTQALVEVISLSMSDVVLITPMSTFGGVIQGYGGVIPWYIEFGPEEDPPVVCQKGKAIEPCYMGASQYYQCPYDDVGEKKVSDVVPYLQDCLAIDVGYGYKLNMIPQGYGMQMTPDNIKDQDFYI</sequence>
<dbReference type="GO" id="GO:0016757">
    <property type="term" value="F:glycosyltransferase activity"/>
    <property type="evidence" value="ECO:0007669"/>
    <property type="project" value="UniProtKB-KW"/>
</dbReference>
<evidence type="ECO:0000256" key="3">
    <source>
        <dbReference type="ARBA" id="ARBA00022679"/>
    </source>
</evidence>
<keyword evidence="2 6" id="KW-0328">Glycosyltransferase</keyword>
<comment type="caution">
    <text evidence="8">The sequence shown here is derived from an EMBL/GenBank/DDBJ whole genome shotgun (WGS) entry which is preliminary data.</text>
</comment>
<dbReference type="GO" id="GO:0032580">
    <property type="term" value="C:Golgi cisterna membrane"/>
    <property type="evidence" value="ECO:0007669"/>
    <property type="project" value="UniProtKB-SubCell"/>
</dbReference>
<evidence type="ECO:0000256" key="7">
    <source>
        <dbReference type="SAM" id="MobiDB-lite"/>
    </source>
</evidence>
<comment type="similarity">
    <text evidence="1 6">Belongs to the glycosyltransferase 37 family.</text>
</comment>
<proteinExistence type="inferred from homology"/>
<keyword evidence="6" id="KW-1133">Transmembrane helix</keyword>
<reference evidence="8 9" key="1">
    <citation type="submission" date="2024-09" db="EMBL/GenBank/DDBJ databases">
        <title>Chromosome-scale assembly of Riccia sorocarpa.</title>
        <authorList>
            <person name="Paukszto L."/>
        </authorList>
    </citation>
    <scope>NUCLEOTIDE SEQUENCE [LARGE SCALE GENOMIC DNA]</scope>
    <source>
        <strain evidence="8">LP-2024</strain>
        <tissue evidence="8">Aerial parts of the thallus</tissue>
    </source>
</reference>
<accession>A0ABD3GAY3</accession>
<protein>
    <recommendedName>
        <fullName evidence="6">Fucosyltransferase</fullName>
        <ecNumber evidence="6">2.4.1.-</ecNumber>
    </recommendedName>
</protein>
<feature type="transmembrane region" description="Helical" evidence="6">
    <location>
        <begin position="20"/>
        <end position="39"/>
    </location>
</feature>
<keyword evidence="9" id="KW-1185">Reference proteome</keyword>
<keyword evidence="6" id="KW-0333">Golgi apparatus</keyword>
<keyword evidence="5 6" id="KW-0961">Cell wall biogenesis/degradation</keyword>
<evidence type="ECO:0000313" key="8">
    <source>
        <dbReference type="EMBL" id="KAL3675230.1"/>
    </source>
</evidence>
<evidence type="ECO:0000256" key="2">
    <source>
        <dbReference type="ARBA" id="ARBA00022676"/>
    </source>
</evidence>
<dbReference type="PANTHER" id="PTHR31889">
    <property type="entry name" value="FUCOSYLTRANSFERASE 2-RELATED"/>
    <property type="match status" value="1"/>
</dbReference>
<evidence type="ECO:0000256" key="4">
    <source>
        <dbReference type="ARBA" id="ARBA00023180"/>
    </source>
</evidence>
<evidence type="ECO:0000256" key="1">
    <source>
        <dbReference type="ARBA" id="ARBA00010481"/>
    </source>
</evidence>
<evidence type="ECO:0000313" key="9">
    <source>
        <dbReference type="Proteomes" id="UP001633002"/>
    </source>
</evidence>
<evidence type="ECO:0000256" key="5">
    <source>
        <dbReference type="ARBA" id="ARBA00023316"/>
    </source>
</evidence>
<keyword evidence="6" id="KW-0472">Membrane</keyword>
<keyword evidence="3 6" id="KW-0808">Transferase</keyword>
<dbReference type="Proteomes" id="UP001633002">
    <property type="component" value="Unassembled WGS sequence"/>
</dbReference>
<gene>
    <name evidence="8" type="ORF">R1sor_025178</name>
</gene>
<dbReference type="GO" id="GO:0071555">
    <property type="term" value="P:cell wall organization"/>
    <property type="evidence" value="ECO:0007669"/>
    <property type="project" value="UniProtKB-UniRule"/>
</dbReference>
<dbReference type="Pfam" id="PF03254">
    <property type="entry name" value="XG_FTase"/>
    <property type="match status" value="1"/>
</dbReference>
<dbReference type="AlphaFoldDB" id="A0ABD3GAY3"/>
<dbReference type="EC" id="2.4.1.-" evidence="6"/>
<comment type="subcellular location">
    <subcellularLocation>
        <location evidence="6">Golgi apparatus</location>
        <location evidence="6">Golgi stack membrane</location>
        <topology evidence="6">Single-pass type II membrane protein</topology>
    </subcellularLocation>
</comment>
<dbReference type="InterPro" id="IPR004938">
    <property type="entry name" value="XG_FTase"/>
</dbReference>
<dbReference type="EMBL" id="JBJQOH010000008">
    <property type="protein sequence ID" value="KAL3675230.1"/>
    <property type="molecule type" value="Genomic_DNA"/>
</dbReference>
<comment type="function">
    <text evidence="6">May be involved in cell wall biosynthesis.</text>
</comment>
<organism evidence="8 9">
    <name type="scientific">Riccia sorocarpa</name>
    <dbReference type="NCBI Taxonomy" id="122646"/>
    <lineage>
        <taxon>Eukaryota</taxon>
        <taxon>Viridiplantae</taxon>
        <taxon>Streptophyta</taxon>
        <taxon>Embryophyta</taxon>
        <taxon>Marchantiophyta</taxon>
        <taxon>Marchantiopsida</taxon>
        <taxon>Marchantiidae</taxon>
        <taxon>Marchantiales</taxon>
        <taxon>Ricciaceae</taxon>
        <taxon>Riccia</taxon>
    </lineage>
</organism>
<keyword evidence="4" id="KW-0325">Glycoprotein</keyword>
<name>A0ABD3GAY3_9MARC</name>
<dbReference type="PANTHER" id="PTHR31889:SF86">
    <property type="entry name" value="FUCOSYLTRANSFERASE"/>
    <property type="match status" value="1"/>
</dbReference>
<keyword evidence="6" id="KW-0812">Transmembrane</keyword>
<feature type="region of interest" description="Disordered" evidence="7">
    <location>
        <begin position="88"/>
        <end position="107"/>
    </location>
</feature>